<evidence type="ECO:0000259" key="12">
    <source>
        <dbReference type="Pfam" id="PF13538"/>
    </source>
</evidence>
<keyword evidence="15" id="KW-1185">Reference proteome</keyword>
<dbReference type="Pfam" id="PF21185">
    <property type="entry name" value="RecD_N"/>
    <property type="match status" value="1"/>
</dbReference>
<evidence type="ECO:0000256" key="9">
    <source>
        <dbReference type="ARBA" id="ARBA00023204"/>
    </source>
</evidence>
<dbReference type="KEGG" id="bsan:CHH28_11830"/>
<evidence type="ECO:0000256" key="8">
    <source>
        <dbReference type="ARBA" id="ARBA00023125"/>
    </source>
</evidence>
<feature type="domain" description="RecBCD enzyme subunit RecD N-terminal" evidence="13">
    <location>
        <begin position="36"/>
        <end position="155"/>
    </location>
</feature>
<organism evidence="14 15">
    <name type="scientific">Bacterioplanes sanyensis</name>
    <dbReference type="NCBI Taxonomy" id="1249553"/>
    <lineage>
        <taxon>Bacteria</taxon>
        <taxon>Pseudomonadati</taxon>
        <taxon>Pseudomonadota</taxon>
        <taxon>Gammaproteobacteria</taxon>
        <taxon>Oceanospirillales</taxon>
        <taxon>Oceanospirillaceae</taxon>
        <taxon>Bacterioplanes</taxon>
    </lineage>
</organism>
<accession>A0A222FM71</accession>
<keyword evidence="9 11" id="KW-0234">DNA repair</keyword>
<evidence type="ECO:0000313" key="14">
    <source>
        <dbReference type="EMBL" id="ASP39323.1"/>
    </source>
</evidence>
<evidence type="ECO:0000256" key="5">
    <source>
        <dbReference type="ARBA" id="ARBA00022806"/>
    </source>
</evidence>
<keyword evidence="4 11" id="KW-0378">Hydrolase</keyword>
<evidence type="ECO:0000256" key="6">
    <source>
        <dbReference type="ARBA" id="ARBA00022839"/>
    </source>
</evidence>
<feature type="binding site" evidence="11">
    <location>
        <begin position="225"/>
        <end position="232"/>
    </location>
    <ligand>
        <name>ATP</name>
        <dbReference type="ChEBI" id="CHEBI:30616"/>
    </ligand>
</feature>
<evidence type="ECO:0000313" key="15">
    <source>
        <dbReference type="Proteomes" id="UP000202440"/>
    </source>
</evidence>
<dbReference type="NCBIfam" id="TIGR01447">
    <property type="entry name" value="recD"/>
    <property type="match status" value="1"/>
</dbReference>
<evidence type="ECO:0000256" key="1">
    <source>
        <dbReference type="ARBA" id="ARBA00022722"/>
    </source>
</evidence>
<dbReference type="CDD" id="cd18809">
    <property type="entry name" value="SF1_C_RecD"/>
    <property type="match status" value="1"/>
</dbReference>
<dbReference type="GO" id="GO:0043139">
    <property type="term" value="F:5'-3' DNA helicase activity"/>
    <property type="evidence" value="ECO:0007669"/>
    <property type="project" value="UniProtKB-UniRule"/>
</dbReference>
<comment type="similarity">
    <text evidence="11">Belongs to the RecD family.</text>
</comment>
<dbReference type="GO" id="GO:0008854">
    <property type="term" value="F:exodeoxyribonuclease V activity"/>
    <property type="evidence" value="ECO:0007669"/>
    <property type="project" value="InterPro"/>
</dbReference>
<dbReference type="EC" id="5.6.2.3" evidence="11"/>
<feature type="domain" description="UvrD-like helicase C-terminal" evidence="12">
    <location>
        <begin position="674"/>
        <end position="717"/>
    </location>
</feature>
<dbReference type="EMBL" id="CP022530">
    <property type="protein sequence ID" value="ASP39323.1"/>
    <property type="molecule type" value="Genomic_DNA"/>
</dbReference>
<keyword evidence="1 11" id="KW-0540">Nuclease</keyword>
<dbReference type="SUPFAM" id="SSF52540">
    <property type="entry name" value="P-loop containing nucleoside triphosphate hydrolases"/>
    <property type="match status" value="2"/>
</dbReference>
<dbReference type="InterPro" id="IPR027785">
    <property type="entry name" value="UvrD-like_helicase_C"/>
</dbReference>
<dbReference type="Gene3D" id="3.40.50.300">
    <property type="entry name" value="P-loop containing nucleotide triphosphate hydrolases"/>
    <property type="match status" value="3"/>
</dbReference>
<dbReference type="PANTHER" id="PTHR43788">
    <property type="entry name" value="DNA2/NAM7 HELICASE FAMILY MEMBER"/>
    <property type="match status" value="1"/>
</dbReference>
<proteinExistence type="inferred from homology"/>
<dbReference type="Proteomes" id="UP000202440">
    <property type="component" value="Chromosome"/>
</dbReference>
<comment type="miscellaneous">
    <text evidence="11">In the RecBCD complex, RecB has a slow 3'-5' helicase, an exonuclease activity and loads RecA onto ssDNA, RecD has a fast 5'-3' helicase activity, while RecC stimulates the ATPase and processivity of the RecB helicase and contributes to recognition of the Chi site.</text>
</comment>
<dbReference type="InterPro" id="IPR027417">
    <property type="entry name" value="P-loop_NTPase"/>
</dbReference>
<keyword evidence="6 11" id="KW-0269">Exonuclease</keyword>
<comment type="subunit">
    <text evidence="11">Heterotrimer of RecB, RecC and RecD. All subunits contribute to DNA-binding.</text>
</comment>
<dbReference type="Pfam" id="PF13538">
    <property type="entry name" value="UvrD_C_2"/>
    <property type="match status" value="1"/>
</dbReference>
<evidence type="ECO:0000256" key="10">
    <source>
        <dbReference type="ARBA" id="ARBA00023235"/>
    </source>
</evidence>
<dbReference type="InterPro" id="IPR041851">
    <property type="entry name" value="RecD_N_sf"/>
</dbReference>
<evidence type="ECO:0000256" key="3">
    <source>
        <dbReference type="ARBA" id="ARBA00022763"/>
    </source>
</evidence>
<keyword evidence="2 11" id="KW-0547">Nucleotide-binding</keyword>
<dbReference type="GO" id="GO:0009338">
    <property type="term" value="C:exodeoxyribonuclease V complex"/>
    <property type="evidence" value="ECO:0007669"/>
    <property type="project" value="InterPro"/>
</dbReference>
<dbReference type="OrthoDB" id="9803432at2"/>
<dbReference type="GO" id="GO:0000724">
    <property type="term" value="P:double-strand break repair via homologous recombination"/>
    <property type="evidence" value="ECO:0007669"/>
    <property type="project" value="UniProtKB-UniRule"/>
</dbReference>
<dbReference type="InterPro" id="IPR006344">
    <property type="entry name" value="RecD"/>
</dbReference>
<name>A0A222FM71_9GAMM</name>
<keyword evidence="5 11" id="KW-0347">Helicase</keyword>
<comment type="function">
    <text evidence="11">A helicase/nuclease that prepares dsDNA breaks (DSB) for recombinational DNA repair. Binds to DSBs and unwinds DNA via a highly rapid and processive ATP-dependent bidirectional helicase activity. Unwinds dsDNA until it encounters a Chi (crossover hotspot instigator) sequence from the 3' direction. Cuts ssDNA a few nucleotides 3' to the Chi site. The properties and activities of the enzyme are changed at Chi. The Chi-altered holoenzyme produces a long 3'-ssDNA overhang and facilitates RecA-binding to the ssDNA for homologous DNA recombination and repair. Holoenzyme degrades any linearized DNA that is unable to undergo homologous recombination. In the holoenzyme this subunit has ssDNA-dependent ATPase and 5'-3' helicase activity. When added to pre-assembled RecBC greatly stimulates nuclease activity and augments holoenzyme processivity. Negatively regulates the RecA-loading ability of RecBCD.</text>
</comment>
<dbReference type="InterPro" id="IPR050534">
    <property type="entry name" value="Coronavir_polyprotein_1ab"/>
</dbReference>
<sequence length="786" mass="86037">MERERAVSDSQLSFSFDQSEPLSESDVAELLSAWQQAQWLRPLDCSFAQLIVELEKEQGRGVEPLVLLLAALTSYQVGRGHVCIDLAALVNDSRQALALSPDEERSWQTLETQTLPQHALAHLSLNDCLEALQRSVAVSDGSEVTPLVLQGQRLYLRRLWRYEQTIAANIAARLSARAELLSADSEQAVTLSQALAQLFEFHSATDYQKLACALAARSRFAVITGGPGTGKTTTVVKLLAALQALAAVHRGQPYRIRLAAPTGKAAARLNESIAAAVGKLPLSLLPGPPARNDIPTQVTTVHRLLGSRPNSRHFRHHSGHPLPLDILVVDEASMVDVDLMAALLDALPDTAQLILLGDKDQLASVDAGAVLGELCARATEGHYTHETASWLQQVCQQPVPASLRDDSGRALDQVVAMLRVSYRFQQDSGIRELAQAVNERALTEPLLTACRNSDFADVCWLHTENSDAALQQLALHAVDGSAARFANVGRGRVLHDQPLPPPCGYRHYLQQIKDCSLTEKCAEPLWQQWAAGVLEAFSEFQILCAVRQGPWGVEGVNQLVAEQLRQSNLIERSDGWYPGRPVLVTANDYNLGLMNGDIGITLRVPLGRTPDGGIEWVLRVAFPAAQDRSAKETAAKETAAKETAVNEDVAQRSAGQSQRVRWVSPSRLQQLETVFAMTVHKSQGSEFNHTCLVLPDRMSPVLTKELLYTGITRAKNWFSFLTPNEALLPDIAQQAVTRVSGLREGLEQQQVVDDKSNCWKKRWLKEAIDATSNELKPRPGSQGEGA</sequence>
<dbReference type="Pfam" id="PF13245">
    <property type="entry name" value="AAA_19"/>
    <property type="match status" value="1"/>
</dbReference>
<dbReference type="Gene3D" id="1.10.10.1020">
    <property type="entry name" value="RecBCD complex, subunit RecD, N-terminal domain"/>
    <property type="match status" value="1"/>
</dbReference>
<keyword evidence="7 11" id="KW-0067">ATP-binding</keyword>
<dbReference type="GO" id="GO:0005524">
    <property type="term" value="F:ATP binding"/>
    <property type="evidence" value="ECO:0007669"/>
    <property type="project" value="UniProtKB-UniRule"/>
</dbReference>
<dbReference type="GO" id="GO:0016887">
    <property type="term" value="F:ATP hydrolysis activity"/>
    <property type="evidence" value="ECO:0007669"/>
    <property type="project" value="RHEA"/>
</dbReference>
<keyword evidence="3 11" id="KW-0227">DNA damage</keyword>
<dbReference type="GO" id="GO:0017116">
    <property type="term" value="F:single-stranded DNA helicase activity"/>
    <property type="evidence" value="ECO:0007669"/>
    <property type="project" value="TreeGrafter"/>
</dbReference>
<keyword evidence="8 11" id="KW-0238">DNA-binding</keyword>
<dbReference type="PANTHER" id="PTHR43788:SF6">
    <property type="entry name" value="DNA HELICASE B"/>
    <property type="match status" value="1"/>
</dbReference>
<comment type="catalytic activity">
    <reaction evidence="11">
        <text>ATP + H2O = ADP + phosphate + H(+)</text>
        <dbReference type="Rhea" id="RHEA:13065"/>
        <dbReference type="ChEBI" id="CHEBI:15377"/>
        <dbReference type="ChEBI" id="CHEBI:15378"/>
        <dbReference type="ChEBI" id="CHEBI:30616"/>
        <dbReference type="ChEBI" id="CHEBI:43474"/>
        <dbReference type="ChEBI" id="CHEBI:456216"/>
        <dbReference type="EC" id="5.6.2.3"/>
    </reaction>
</comment>
<reference evidence="14 15" key="1">
    <citation type="submission" date="2017-07" db="EMBL/GenBank/DDBJ databases">
        <title>Annotated genome sequence of Bacterioplanes sanyensis isolated from Red Sea.</title>
        <authorList>
            <person name="Rehman Z.U."/>
        </authorList>
    </citation>
    <scope>NUCLEOTIDE SEQUENCE [LARGE SCALE GENOMIC DNA]</scope>
    <source>
        <strain evidence="14 15">NV9</strain>
    </source>
</reference>
<evidence type="ECO:0000256" key="7">
    <source>
        <dbReference type="ARBA" id="ARBA00022840"/>
    </source>
</evidence>
<protein>
    <recommendedName>
        <fullName evidence="11">RecBCD enzyme subunit RecD</fullName>
        <ecNumber evidence="11">5.6.2.3</ecNumber>
    </recommendedName>
    <alternativeName>
        <fullName evidence="11">DNA 5'-3' helicase subunit RecD</fullName>
    </alternativeName>
    <alternativeName>
        <fullName evidence="11">Exonuclease V subunit RecD</fullName>
        <shortName evidence="11">ExoV subunit RecD</shortName>
    </alternativeName>
    <alternativeName>
        <fullName evidence="11">Helicase/nuclease RecBCD subunit RecD</fullName>
    </alternativeName>
</protein>
<dbReference type="CDD" id="cd17933">
    <property type="entry name" value="DEXSc_RecD-like"/>
    <property type="match status" value="1"/>
</dbReference>
<evidence type="ECO:0000256" key="4">
    <source>
        <dbReference type="ARBA" id="ARBA00022801"/>
    </source>
</evidence>
<evidence type="ECO:0000256" key="11">
    <source>
        <dbReference type="HAMAP-Rule" id="MF_01487"/>
    </source>
</evidence>
<evidence type="ECO:0000259" key="13">
    <source>
        <dbReference type="Pfam" id="PF21185"/>
    </source>
</evidence>
<dbReference type="AlphaFoldDB" id="A0A222FM71"/>
<keyword evidence="10 11" id="KW-0413">Isomerase</keyword>
<dbReference type="GO" id="GO:0003677">
    <property type="term" value="F:DNA binding"/>
    <property type="evidence" value="ECO:0007669"/>
    <property type="project" value="UniProtKB-UniRule"/>
</dbReference>
<gene>
    <name evidence="11 14" type="primary">recD</name>
    <name evidence="14" type="ORF">CHH28_11830</name>
</gene>
<dbReference type="InterPro" id="IPR049550">
    <property type="entry name" value="RecD_N"/>
</dbReference>
<evidence type="ECO:0000256" key="2">
    <source>
        <dbReference type="ARBA" id="ARBA00022741"/>
    </source>
</evidence>
<dbReference type="HAMAP" id="MF_01487">
    <property type="entry name" value="RecD"/>
    <property type="match status" value="1"/>
</dbReference>